<reference evidence="2" key="1">
    <citation type="submission" date="2020-10" db="EMBL/GenBank/DDBJ databases">
        <authorList>
            <person name="Gilroy R."/>
        </authorList>
    </citation>
    <scope>NUCLEOTIDE SEQUENCE</scope>
    <source>
        <strain evidence="2">ChiHcec3-11533</strain>
    </source>
</reference>
<dbReference type="GO" id="GO:0006508">
    <property type="term" value="P:proteolysis"/>
    <property type="evidence" value="ECO:0007669"/>
    <property type="project" value="InterPro"/>
</dbReference>
<feature type="domain" description="Peptidase C39" evidence="1">
    <location>
        <begin position="53"/>
        <end position="187"/>
    </location>
</feature>
<protein>
    <submittedName>
        <fullName evidence="2">C39 family peptidase</fullName>
    </submittedName>
</protein>
<dbReference type="Gene3D" id="3.90.70.10">
    <property type="entry name" value="Cysteine proteinases"/>
    <property type="match status" value="1"/>
</dbReference>
<name>A0A9D1LAN2_9FIRM</name>
<dbReference type="Proteomes" id="UP000824072">
    <property type="component" value="Unassembled WGS sequence"/>
</dbReference>
<sequence length="193" mass="21036">MKRRNWFLLAVAVLLMVANGFARVRLGVNLGVAPVYQGDYREVVCKISGKNRTVASSGCGAACASMAIHARRGKEVDPTELFRFAWEEGLYAGEGLSHRAVSRILLENGVSSRWIGLEKTRILAALYLGFPVIAHMGPGTFTRNGHYILLVGVTSEGEILVNDPASRTRTGCAYPLEEIFAESRTETPFCICG</sequence>
<reference evidence="2" key="2">
    <citation type="journal article" date="2021" name="PeerJ">
        <title>Extensive microbial diversity within the chicken gut microbiome revealed by metagenomics and culture.</title>
        <authorList>
            <person name="Gilroy R."/>
            <person name="Ravi A."/>
            <person name="Getino M."/>
            <person name="Pursley I."/>
            <person name="Horton D.L."/>
            <person name="Alikhan N.F."/>
            <person name="Baker D."/>
            <person name="Gharbi K."/>
            <person name="Hall N."/>
            <person name="Watson M."/>
            <person name="Adriaenssens E.M."/>
            <person name="Foster-Nyarko E."/>
            <person name="Jarju S."/>
            <person name="Secka A."/>
            <person name="Antonio M."/>
            <person name="Oren A."/>
            <person name="Chaudhuri R.R."/>
            <person name="La Ragione R."/>
            <person name="Hildebrand F."/>
            <person name="Pallen M.J."/>
        </authorList>
    </citation>
    <scope>NUCLEOTIDE SEQUENCE</scope>
    <source>
        <strain evidence="2">ChiHcec3-11533</strain>
    </source>
</reference>
<proteinExistence type="predicted"/>
<accession>A0A9D1LAN2</accession>
<evidence type="ECO:0000313" key="2">
    <source>
        <dbReference type="EMBL" id="HIU33568.1"/>
    </source>
</evidence>
<gene>
    <name evidence="2" type="ORF">IAB02_03310</name>
</gene>
<dbReference type="EMBL" id="DVMU01000073">
    <property type="protein sequence ID" value="HIU33568.1"/>
    <property type="molecule type" value="Genomic_DNA"/>
</dbReference>
<organism evidence="2 3">
    <name type="scientific">Candidatus Pullichristensenella excrementigallinarum</name>
    <dbReference type="NCBI Taxonomy" id="2840907"/>
    <lineage>
        <taxon>Bacteria</taxon>
        <taxon>Bacillati</taxon>
        <taxon>Bacillota</taxon>
        <taxon>Clostridia</taxon>
        <taxon>Candidatus Pullichristensenella</taxon>
    </lineage>
</organism>
<evidence type="ECO:0000313" key="3">
    <source>
        <dbReference type="Proteomes" id="UP000824072"/>
    </source>
</evidence>
<dbReference type="GO" id="GO:0016020">
    <property type="term" value="C:membrane"/>
    <property type="evidence" value="ECO:0007669"/>
    <property type="project" value="InterPro"/>
</dbReference>
<evidence type="ECO:0000259" key="1">
    <source>
        <dbReference type="PROSITE" id="PS50990"/>
    </source>
</evidence>
<dbReference type="InterPro" id="IPR039564">
    <property type="entry name" value="Peptidase_C39-like"/>
</dbReference>
<dbReference type="Pfam" id="PF13529">
    <property type="entry name" value="Peptidase_C39_2"/>
    <property type="match status" value="1"/>
</dbReference>
<dbReference type="GO" id="GO:0005524">
    <property type="term" value="F:ATP binding"/>
    <property type="evidence" value="ECO:0007669"/>
    <property type="project" value="InterPro"/>
</dbReference>
<dbReference type="PROSITE" id="PS50990">
    <property type="entry name" value="PEPTIDASE_C39"/>
    <property type="match status" value="1"/>
</dbReference>
<dbReference type="InterPro" id="IPR005074">
    <property type="entry name" value="Peptidase_C39"/>
</dbReference>
<comment type="caution">
    <text evidence="2">The sequence shown here is derived from an EMBL/GenBank/DDBJ whole genome shotgun (WGS) entry which is preliminary data.</text>
</comment>
<dbReference type="AlphaFoldDB" id="A0A9D1LAN2"/>
<dbReference type="GO" id="GO:0008233">
    <property type="term" value="F:peptidase activity"/>
    <property type="evidence" value="ECO:0007669"/>
    <property type="project" value="InterPro"/>
</dbReference>